<dbReference type="UniPathway" id="UPA00219"/>
<feature type="active site" description="Nucleophile" evidence="9">
    <location>
        <position position="184"/>
    </location>
</feature>
<comment type="similarity">
    <text evidence="2">Belongs to the YkuD family.</text>
</comment>
<keyword evidence="4" id="KW-0808">Transferase</keyword>
<evidence type="ECO:0000313" key="12">
    <source>
        <dbReference type="EMBL" id="SFZ81816.1"/>
    </source>
</evidence>
<feature type="signal peptide" evidence="10">
    <location>
        <begin position="1"/>
        <end position="38"/>
    </location>
</feature>
<evidence type="ECO:0000256" key="4">
    <source>
        <dbReference type="ARBA" id="ARBA00022679"/>
    </source>
</evidence>
<keyword evidence="5" id="KW-0378">Hydrolase</keyword>
<dbReference type="GO" id="GO:0005576">
    <property type="term" value="C:extracellular region"/>
    <property type="evidence" value="ECO:0007669"/>
    <property type="project" value="TreeGrafter"/>
</dbReference>
<keyword evidence="7 9" id="KW-0573">Peptidoglycan synthesis</keyword>
<dbReference type="PANTHER" id="PTHR30582:SF24">
    <property type="entry name" value="L,D-TRANSPEPTIDASE ERFK_SRFK-RELATED"/>
    <property type="match status" value="1"/>
</dbReference>
<dbReference type="SUPFAM" id="SSF141523">
    <property type="entry name" value="L,D-transpeptidase catalytic domain-like"/>
    <property type="match status" value="1"/>
</dbReference>
<name>A0A1K2HUC7_9HYPH</name>
<dbReference type="InterPro" id="IPR005490">
    <property type="entry name" value="LD_TPept_cat_dom"/>
</dbReference>
<evidence type="ECO:0000256" key="7">
    <source>
        <dbReference type="ARBA" id="ARBA00022984"/>
    </source>
</evidence>
<keyword evidence="12" id="KW-0449">Lipoprotein</keyword>
<keyword evidence="6 9" id="KW-0133">Cell shape</keyword>
<keyword evidence="8 9" id="KW-0961">Cell wall biogenesis/degradation</keyword>
<dbReference type="PROSITE" id="PS52029">
    <property type="entry name" value="LD_TPASE"/>
    <property type="match status" value="1"/>
</dbReference>
<evidence type="ECO:0000313" key="13">
    <source>
        <dbReference type="Proteomes" id="UP000183447"/>
    </source>
</evidence>
<dbReference type="GO" id="GO:0018104">
    <property type="term" value="P:peptidoglycan-protein cross-linking"/>
    <property type="evidence" value="ECO:0007669"/>
    <property type="project" value="TreeGrafter"/>
</dbReference>
<comment type="pathway">
    <text evidence="1 9">Cell wall biogenesis; peptidoglycan biosynthesis.</text>
</comment>
<gene>
    <name evidence="12" type="ORF">SAMN02983003_0709</name>
</gene>
<evidence type="ECO:0000256" key="10">
    <source>
        <dbReference type="SAM" id="SignalP"/>
    </source>
</evidence>
<dbReference type="Gene3D" id="2.40.440.10">
    <property type="entry name" value="L,D-transpeptidase catalytic domain-like"/>
    <property type="match status" value="1"/>
</dbReference>
<dbReference type="EMBL" id="FPKU01000001">
    <property type="protein sequence ID" value="SFZ81816.1"/>
    <property type="molecule type" value="Genomic_DNA"/>
</dbReference>
<evidence type="ECO:0000256" key="5">
    <source>
        <dbReference type="ARBA" id="ARBA00022801"/>
    </source>
</evidence>
<dbReference type="GO" id="GO:0071972">
    <property type="term" value="F:peptidoglycan L,D-transpeptidase activity"/>
    <property type="evidence" value="ECO:0007669"/>
    <property type="project" value="TreeGrafter"/>
</dbReference>
<evidence type="ECO:0000256" key="2">
    <source>
        <dbReference type="ARBA" id="ARBA00005992"/>
    </source>
</evidence>
<dbReference type="InterPro" id="IPR050979">
    <property type="entry name" value="LD-transpeptidase"/>
</dbReference>
<keyword evidence="13" id="KW-1185">Reference proteome</keyword>
<dbReference type="Pfam" id="PF03734">
    <property type="entry name" value="YkuD"/>
    <property type="match status" value="1"/>
</dbReference>
<dbReference type="CDD" id="cd16913">
    <property type="entry name" value="YkuD_like"/>
    <property type="match status" value="1"/>
</dbReference>
<protein>
    <submittedName>
        <fullName evidence="12">Lipoprotein-anchoring transpeptidase ErfK/SrfK</fullName>
    </submittedName>
</protein>
<dbReference type="PANTHER" id="PTHR30582">
    <property type="entry name" value="L,D-TRANSPEPTIDASE"/>
    <property type="match status" value="1"/>
</dbReference>
<dbReference type="FunFam" id="2.40.440.10:FF:000002">
    <property type="entry name" value="L,D-transpeptidase ErfK/SrfK"/>
    <property type="match status" value="1"/>
</dbReference>
<feature type="active site" description="Proton donor/acceptor" evidence="9">
    <location>
        <position position="168"/>
    </location>
</feature>
<feature type="domain" description="L,D-TPase catalytic" evidence="11">
    <location>
        <begin position="79"/>
        <end position="208"/>
    </location>
</feature>
<sequence length="209" mass="22743">MPEAKPSGTQYEMTRLKAFIAILCAALLSLGTVVPAHAARVYNPDSNQWEDASAVATRSRGGSPIRREVVEYASKYKPGTVVVETGERRLYLVMEDGKALKYGVGVGRDGFAWSGTHRITRKAEWPGWTPPAAMRKRVPDLPAYMPGGPDNPLGARALYIGSTLYRIHGTSEPWSIGQAVSSGCIRLTNEDVTDLYERVTVGALVVVNH</sequence>
<keyword evidence="3" id="KW-0328">Glycosyltransferase</keyword>
<dbReference type="AlphaFoldDB" id="A0A1K2HUC7"/>
<evidence type="ECO:0000256" key="6">
    <source>
        <dbReference type="ARBA" id="ARBA00022960"/>
    </source>
</evidence>
<dbReference type="GO" id="GO:0016757">
    <property type="term" value="F:glycosyltransferase activity"/>
    <property type="evidence" value="ECO:0007669"/>
    <property type="project" value="UniProtKB-KW"/>
</dbReference>
<dbReference type="GO" id="GO:0008360">
    <property type="term" value="P:regulation of cell shape"/>
    <property type="evidence" value="ECO:0007669"/>
    <property type="project" value="UniProtKB-UniRule"/>
</dbReference>
<reference evidence="12 13" key="1">
    <citation type="submission" date="2016-11" db="EMBL/GenBank/DDBJ databases">
        <authorList>
            <person name="Jaros S."/>
            <person name="Januszkiewicz K."/>
            <person name="Wedrychowicz H."/>
        </authorList>
    </citation>
    <scope>NUCLEOTIDE SEQUENCE [LARGE SCALE GENOMIC DNA]</scope>
    <source>
        <strain evidence="12 13">ATCC 23634</strain>
    </source>
</reference>
<dbReference type="InterPro" id="IPR038063">
    <property type="entry name" value="Transpep_catalytic_dom"/>
</dbReference>
<keyword evidence="10" id="KW-0732">Signal</keyword>
<evidence type="ECO:0000259" key="11">
    <source>
        <dbReference type="PROSITE" id="PS52029"/>
    </source>
</evidence>
<feature type="chain" id="PRO_5013086146" evidence="10">
    <location>
        <begin position="39"/>
        <end position="209"/>
    </location>
</feature>
<dbReference type="GO" id="GO:0071555">
    <property type="term" value="P:cell wall organization"/>
    <property type="evidence" value="ECO:0007669"/>
    <property type="project" value="UniProtKB-UniRule"/>
</dbReference>
<evidence type="ECO:0000256" key="3">
    <source>
        <dbReference type="ARBA" id="ARBA00022676"/>
    </source>
</evidence>
<dbReference type="Proteomes" id="UP000183447">
    <property type="component" value="Unassembled WGS sequence"/>
</dbReference>
<evidence type="ECO:0000256" key="9">
    <source>
        <dbReference type="PROSITE-ProRule" id="PRU01373"/>
    </source>
</evidence>
<evidence type="ECO:0000256" key="8">
    <source>
        <dbReference type="ARBA" id="ARBA00023316"/>
    </source>
</evidence>
<accession>A0A1K2HUC7</accession>
<dbReference type="STRING" id="665118.SAMN02983003_0709"/>
<organism evidence="12 13">
    <name type="scientific">Devosia enhydra</name>
    <dbReference type="NCBI Taxonomy" id="665118"/>
    <lineage>
        <taxon>Bacteria</taxon>
        <taxon>Pseudomonadati</taxon>
        <taxon>Pseudomonadota</taxon>
        <taxon>Alphaproteobacteria</taxon>
        <taxon>Hyphomicrobiales</taxon>
        <taxon>Devosiaceae</taxon>
        <taxon>Devosia</taxon>
    </lineage>
</organism>
<evidence type="ECO:0000256" key="1">
    <source>
        <dbReference type="ARBA" id="ARBA00004752"/>
    </source>
</evidence>
<proteinExistence type="inferred from homology"/>